<name>A0A3N6SF02_9GAMM</name>
<accession>A0A3N6SF02</accession>
<gene>
    <name evidence="1" type="ORF">EB241_16285</name>
</gene>
<organism evidence="1 2">
    <name type="scientific">Erwinia psidii</name>
    <dbReference type="NCBI Taxonomy" id="69224"/>
    <lineage>
        <taxon>Bacteria</taxon>
        <taxon>Pseudomonadati</taxon>
        <taxon>Pseudomonadota</taxon>
        <taxon>Gammaproteobacteria</taxon>
        <taxon>Enterobacterales</taxon>
        <taxon>Erwiniaceae</taxon>
        <taxon>Erwinia</taxon>
    </lineage>
</organism>
<dbReference type="Proteomes" id="UP000279457">
    <property type="component" value="Unassembled WGS sequence"/>
</dbReference>
<evidence type="ECO:0000313" key="1">
    <source>
        <dbReference type="EMBL" id="RQM37231.1"/>
    </source>
</evidence>
<comment type="caution">
    <text evidence="1">The sequence shown here is derived from an EMBL/GenBank/DDBJ whole genome shotgun (WGS) entry which is preliminary data.</text>
</comment>
<dbReference type="RefSeq" id="WP_124234087.1">
    <property type="nucleotide sequence ID" value="NZ_RHHM01000013.1"/>
</dbReference>
<keyword evidence="2" id="KW-1185">Reference proteome</keyword>
<proteinExistence type="predicted"/>
<dbReference type="OrthoDB" id="6637159at2"/>
<evidence type="ECO:0000313" key="2">
    <source>
        <dbReference type="Proteomes" id="UP000279457"/>
    </source>
</evidence>
<protein>
    <submittedName>
        <fullName evidence="1">Uncharacterized protein</fullName>
    </submittedName>
</protein>
<reference evidence="1 2" key="1">
    <citation type="submission" date="2018-10" db="EMBL/GenBank/DDBJ databases">
        <title>Draft genome sequence for the type isolate of Erwinia psidii, agent causal of bacterial blight in guava (Psidium guajava) and wilt and die-back of Eucalyptus spp.</title>
        <authorList>
            <person name="Hermenegildo P.S."/>
            <person name="Santos S.A."/>
            <person name="Guimaraes L.M.S."/>
            <person name="Vidigal P.M.P."/>
            <person name="Pereira I.C."/>
            <person name="Badel J.L."/>
            <person name="Alfenas-Zerbini P."/>
            <person name="Ferreira M.A.S.V."/>
            <person name="Alfenas A.C."/>
        </authorList>
    </citation>
    <scope>NUCLEOTIDE SEQUENCE [LARGE SCALE GENOMIC DNA]</scope>
    <source>
        <strain evidence="1 2">IBSBF 435</strain>
    </source>
</reference>
<dbReference type="AlphaFoldDB" id="A0A3N6SF02"/>
<dbReference type="EMBL" id="RHHM01000013">
    <property type="protein sequence ID" value="RQM37231.1"/>
    <property type="molecule type" value="Genomic_DNA"/>
</dbReference>
<sequence length="91" mass="10288">MERLANSAWIAIDPSSESMDSTTHAVIYRINDRWKLHDFWVVNFKAFILDAHVRISDSIICGSAREACNIKPGAVIQVRQITEEQGGELPF</sequence>